<dbReference type="SUPFAM" id="SSF53335">
    <property type="entry name" value="S-adenosyl-L-methionine-dependent methyltransferases"/>
    <property type="match status" value="1"/>
</dbReference>
<evidence type="ECO:0000256" key="1">
    <source>
        <dbReference type="ARBA" id="ARBA00022603"/>
    </source>
</evidence>
<evidence type="ECO:0000256" key="4">
    <source>
        <dbReference type="SAM" id="Phobius"/>
    </source>
</evidence>
<dbReference type="InterPro" id="IPR041698">
    <property type="entry name" value="Methyltransf_25"/>
</dbReference>
<accession>A0A1Y5SQU9</accession>
<keyword evidence="7" id="KW-1185">Reference proteome</keyword>
<keyword evidence="4" id="KW-0812">Transmembrane</keyword>
<dbReference type="OrthoDB" id="281208at2"/>
<dbReference type="Pfam" id="PF13649">
    <property type="entry name" value="Methyltransf_25"/>
    <property type="match status" value="1"/>
</dbReference>
<reference evidence="6 7" key="1">
    <citation type="submission" date="2017-03" db="EMBL/GenBank/DDBJ databases">
        <authorList>
            <person name="Afonso C.L."/>
            <person name="Miller P.J."/>
            <person name="Scott M.A."/>
            <person name="Spackman E."/>
            <person name="Goraichik I."/>
            <person name="Dimitrov K.M."/>
            <person name="Suarez D.L."/>
            <person name="Swayne D.E."/>
        </authorList>
    </citation>
    <scope>NUCLEOTIDE SEQUENCE [LARGE SCALE GENOMIC DNA]</scope>
    <source>
        <strain evidence="6 7">CECT 7691</strain>
    </source>
</reference>
<dbReference type="InterPro" id="IPR029063">
    <property type="entry name" value="SAM-dependent_MTases_sf"/>
</dbReference>
<dbReference type="InParanoid" id="A0A1Y5SQU9"/>
<dbReference type="PANTHER" id="PTHR13610:SF9">
    <property type="entry name" value="FI06469P"/>
    <property type="match status" value="1"/>
</dbReference>
<proteinExistence type="predicted"/>
<protein>
    <recommendedName>
        <fullName evidence="5">Methyltransferase domain-containing protein</fullName>
    </recommendedName>
</protein>
<dbReference type="AlphaFoldDB" id="A0A1Y5SQU9"/>
<evidence type="ECO:0000256" key="3">
    <source>
        <dbReference type="ARBA" id="ARBA00022691"/>
    </source>
</evidence>
<keyword evidence="3" id="KW-0949">S-adenosyl-L-methionine</keyword>
<dbReference type="RefSeq" id="WP_085883108.1">
    <property type="nucleotide sequence ID" value="NZ_FWFR01000001.1"/>
</dbReference>
<dbReference type="EMBL" id="FWFR01000001">
    <property type="protein sequence ID" value="SLN44503.1"/>
    <property type="molecule type" value="Genomic_DNA"/>
</dbReference>
<dbReference type="PANTHER" id="PTHR13610">
    <property type="entry name" value="METHYLTRANSFERASE DOMAIN-CONTAINING PROTEIN"/>
    <property type="match status" value="1"/>
</dbReference>
<keyword evidence="4" id="KW-0472">Membrane</keyword>
<evidence type="ECO:0000256" key="2">
    <source>
        <dbReference type="ARBA" id="ARBA00022679"/>
    </source>
</evidence>
<keyword evidence="1" id="KW-0489">Methyltransferase</keyword>
<dbReference type="Gene3D" id="3.40.50.150">
    <property type="entry name" value="Vaccinia Virus protein VP39"/>
    <property type="match status" value="1"/>
</dbReference>
<name>A0A1Y5SQU9_9PROT</name>
<dbReference type="InterPro" id="IPR026170">
    <property type="entry name" value="FAM173A/B"/>
</dbReference>
<gene>
    <name evidence="6" type="ORF">OCH7691_01884</name>
</gene>
<evidence type="ECO:0000313" key="7">
    <source>
        <dbReference type="Proteomes" id="UP000193200"/>
    </source>
</evidence>
<keyword evidence="4" id="KW-1133">Transmembrane helix</keyword>
<dbReference type="Proteomes" id="UP000193200">
    <property type="component" value="Unassembled WGS sequence"/>
</dbReference>
<evidence type="ECO:0000313" key="6">
    <source>
        <dbReference type="EMBL" id="SLN44503.1"/>
    </source>
</evidence>
<feature type="transmembrane region" description="Helical" evidence="4">
    <location>
        <begin position="36"/>
        <end position="58"/>
    </location>
</feature>
<keyword evidence="2" id="KW-0808">Transferase</keyword>
<feature type="domain" description="Methyltransferase" evidence="5">
    <location>
        <begin position="131"/>
        <end position="219"/>
    </location>
</feature>
<dbReference type="GO" id="GO:0016279">
    <property type="term" value="F:protein-lysine N-methyltransferase activity"/>
    <property type="evidence" value="ECO:0007669"/>
    <property type="project" value="InterPro"/>
</dbReference>
<organism evidence="6 7">
    <name type="scientific">Oceanibacterium hippocampi</name>
    <dbReference type="NCBI Taxonomy" id="745714"/>
    <lineage>
        <taxon>Bacteria</taxon>
        <taxon>Pseudomonadati</taxon>
        <taxon>Pseudomonadota</taxon>
        <taxon>Alphaproteobacteria</taxon>
        <taxon>Sneathiellales</taxon>
        <taxon>Sneathiellaceae</taxon>
        <taxon>Oceanibacterium</taxon>
    </lineage>
</organism>
<evidence type="ECO:0000259" key="5">
    <source>
        <dbReference type="Pfam" id="PF13649"/>
    </source>
</evidence>
<feature type="transmembrane region" description="Helical" evidence="4">
    <location>
        <begin position="79"/>
        <end position="98"/>
    </location>
</feature>
<dbReference type="CDD" id="cd02440">
    <property type="entry name" value="AdoMet_MTases"/>
    <property type="match status" value="1"/>
</dbReference>
<sequence>MLAARAPLVRAMIAQLLALSVPIANRDFAPLAGIGLPFWQVVVLQGAVAALLGLAFGLRWWWLPIQLALPAALFAARDLGLPPWLYLAVFALLLLFYWNSARGQVPLYLTNRATRVALAGLLEGRERGAFVDLGCGFGGTVIALARHFPEGRFCGVESAPMPWLVARLRAALSGCGNVRIVRGDLWRHDLSGYDCVYCFLSPVPMARLFAKAEAELAPGALFVSNSFEVPDRAPERIVEVGDRRGTRLLVWHPGRATG</sequence>
<dbReference type="GO" id="GO:0032259">
    <property type="term" value="P:methylation"/>
    <property type="evidence" value="ECO:0007669"/>
    <property type="project" value="UniProtKB-KW"/>
</dbReference>